<reference evidence="1" key="1">
    <citation type="submission" date="2021-03" db="EMBL/GenBank/DDBJ databases">
        <title>Antimicrobial resistance genes in bacteria isolated from Japanese honey, and their potential for conferring macrolide and lincosamide resistance in the American foulbrood pathogen Paenibacillus larvae.</title>
        <authorList>
            <person name="Okamoto M."/>
            <person name="Kumagai M."/>
            <person name="Kanamori H."/>
            <person name="Takamatsu D."/>
        </authorList>
    </citation>
    <scope>NUCLEOTIDE SEQUENCE</scope>
    <source>
        <strain evidence="1">J40TS1</strain>
    </source>
</reference>
<comment type="caution">
    <text evidence="1">The sequence shown here is derived from an EMBL/GenBank/DDBJ whole genome shotgun (WGS) entry which is preliminary data.</text>
</comment>
<evidence type="ECO:0000313" key="2">
    <source>
        <dbReference type="Proteomes" id="UP000683139"/>
    </source>
</evidence>
<name>A0A920CY26_9BACL</name>
<dbReference type="EMBL" id="BOSE01000004">
    <property type="protein sequence ID" value="GIP16940.1"/>
    <property type="molecule type" value="Genomic_DNA"/>
</dbReference>
<dbReference type="AlphaFoldDB" id="A0A920CY26"/>
<proteinExistence type="predicted"/>
<evidence type="ECO:0000313" key="1">
    <source>
        <dbReference type="EMBL" id="GIP16940.1"/>
    </source>
</evidence>
<keyword evidence="2" id="KW-1185">Reference proteome</keyword>
<protein>
    <submittedName>
        <fullName evidence="1">Uncharacterized protein</fullName>
    </submittedName>
</protein>
<sequence length="50" mass="6341">MLTDNLNFFWIFPLFRRIRLKIGAERQEYELQITYNITYKRVFGLFWICY</sequence>
<organism evidence="1 2">
    <name type="scientific">Paenibacillus montaniterrae</name>
    <dbReference type="NCBI Taxonomy" id="429341"/>
    <lineage>
        <taxon>Bacteria</taxon>
        <taxon>Bacillati</taxon>
        <taxon>Bacillota</taxon>
        <taxon>Bacilli</taxon>
        <taxon>Bacillales</taxon>
        <taxon>Paenibacillaceae</taxon>
        <taxon>Paenibacillus</taxon>
    </lineage>
</organism>
<accession>A0A920CY26</accession>
<dbReference type="Proteomes" id="UP000683139">
    <property type="component" value="Unassembled WGS sequence"/>
</dbReference>
<gene>
    <name evidence="1" type="ORF">J40TS1_25820</name>
</gene>